<feature type="chain" id="PRO_5039733440" description="Fibronectin type-III domain-containing protein" evidence="3">
    <location>
        <begin position="25"/>
        <end position="541"/>
    </location>
</feature>
<comment type="caution">
    <text evidence="5">The sequence shown here is derived from an EMBL/GenBank/DDBJ whole genome shotgun (WGS) entry which is preliminary data.</text>
</comment>
<dbReference type="EMBL" id="BAFE01000043">
    <property type="protein sequence ID" value="GAB48102.1"/>
    <property type="molecule type" value="Genomic_DNA"/>
</dbReference>
<keyword evidence="6" id="KW-1185">Reference proteome</keyword>
<sequence length="541" mass="57810">MPHGSGTTLSALTAVALAATGLTAVAPATRAAADTHDAVVSVTDGCGRVDFLEVDTKGDYWVEVWPDGKAPKPEGSDPWLTGQPEIVWKRSLKPLNGTDWSRPADTTKSFTLVRVLEWDDDREDFVYLPLAWSHAPDGTRGTEMLRLTNEDCVQPEEPTFTDEVGSDRDTVTIPSVTGVKYSGKPGVPPGKGTMTVTATADKGYRLATSDGAPLPADQTRWSYTFDGASPVDVPAGKVPTFRYGDVAPATKTKPAVRGPNLVVVRNVPGVTWMVDGKAVKTSDKASVVEVPVGTKTSVEVEAVSASPKDVALVGTTRWTVGPSGASRPVPKVVVPTSAVARGASTVTWAPPSDFPANSRYDVRYRVVTLTPNQVRARATWRPWLLESSARKGTLKARPGTIAEVQVRAVAGRRVSPWSAPTTVWFPLDIAAAQGRTWKVAKEPAAFGGTMLTTPQRTSAWTARTSTTNRIMLWFGTSPKGAPAAIYVDGKRVATVNTKSRSTTVRQVLKPIPVLWGRHVVTVVHAGKNGQTLRLDAASYGR</sequence>
<dbReference type="SUPFAM" id="SSF49265">
    <property type="entry name" value="Fibronectin type III"/>
    <property type="match status" value="1"/>
</dbReference>
<dbReference type="InterPro" id="IPR036116">
    <property type="entry name" value="FN3_sf"/>
</dbReference>
<evidence type="ECO:0000313" key="5">
    <source>
        <dbReference type="EMBL" id="GAB48102.1"/>
    </source>
</evidence>
<organism evidence="5 6">
    <name type="scientific">Mobilicoccus pelagius NBRC 104925</name>
    <dbReference type="NCBI Taxonomy" id="1089455"/>
    <lineage>
        <taxon>Bacteria</taxon>
        <taxon>Bacillati</taxon>
        <taxon>Actinomycetota</taxon>
        <taxon>Actinomycetes</taxon>
        <taxon>Micrococcales</taxon>
        <taxon>Dermatophilaceae</taxon>
        <taxon>Mobilicoccus</taxon>
    </lineage>
</organism>
<keyword evidence="3" id="KW-0732">Signal</keyword>
<keyword evidence="1" id="KW-0326">Glycosidase</keyword>
<reference evidence="5 6" key="1">
    <citation type="submission" date="2012-02" db="EMBL/GenBank/DDBJ databases">
        <title>Whole genome shotgun sequence of Mobilicoccus pelagius NBRC 104925.</title>
        <authorList>
            <person name="Yoshida Y."/>
            <person name="Hosoyama A."/>
            <person name="Tsuchikane K."/>
            <person name="Katsumata H."/>
            <person name="Yamazaki S."/>
            <person name="Fujita N."/>
        </authorList>
    </citation>
    <scope>NUCLEOTIDE SEQUENCE [LARGE SCALE GENOMIC DNA]</scope>
    <source>
        <strain evidence="5 6">NBRC 104925</strain>
    </source>
</reference>
<protein>
    <recommendedName>
        <fullName evidence="4">Fibronectin type-III domain-containing protein</fullName>
    </recommendedName>
</protein>
<evidence type="ECO:0000256" key="2">
    <source>
        <dbReference type="ARBA" id="ARBA00023326"/>
    </source>
</evidence>
<feature type="signal peptide" evidence="3">
    <location>
        <begin position="1"/>
        <end position="24"/>
    </location>
</feature>
<dbReference type="GO" id="GO:0016798">
    <property type="term" value="F:hydrolase activity, acting on glycosyl bonds"/>
    <property type="evidence" value="ECO:0007669"/>
    <property type="project" value="UniProtKB-KW"/>
</dbReference>
<evidence type="ECO:0000256" key="1">
    <source>
        <dbReference type="ARBA" id="ARBA00023295"/>
    </source>
</evidence>
<evidence type="ECO:0000259" key="4">
    <source>
        <dbReference type="PROSITE" id="PS50853"/>
    </source>
</evidence>
<evidence type="ECO:0000313" key="6">
    <source>
        <dbReference type="Proteomes" id="UP000004367"/>
    </source>
</evidence>
<feature type="domain" description="Fibronectin type-III" evidence="4">
    <location>
        <begin position="327"/>
        <end position="428"/>
    </location>
</feature>
<keyword evidence="2" id="KW-0119">Carbohydrate metabolism</keyword>
<dbReference type="InterPro" id="IPR003961">
    <property type="entry name" value="FN3_dom"/>
</dbReference>
<dbReference type="Proteomes" id="UP000004367">
    <property type="component" value="Unassembled WGS sequence"/>
</dbReference>
<dbReference type="GO" id="GO:0000272">
    <property type="term" value="P:polysaccharide catabolic process"/>
    <property type="evidence" value="ECO:0007669"/>
    <property type="project" value="UniProtKB-KW"/>
</dbReference>
<evidence type="ECO:0000256" key="3">
    <source>
        <dbReference type="SAM" id="SignalP"/>
    </source>
</evidence>
<keyword evidence="1" id="KW-0378">Hydrolase</keyword>
<dbReference type="AlphaFoldDB" id="H5UQU4"/>
<name>H5UQU4_9MICO</name>
<gene>
    <name evidence="5" type="ORF">MOPEL_060_00180</name>
</gene>
<dbReference type="PROSITE" id="PS50853">
    <property type="entry name" value="FN3"/>
    <property type="match status" value="1"/>
</dbReference>
<proteinExistence type="predicted"/>
<keyword evidence="2" id="KW-0624">Polysaccharide degradation</keyword>
<dbReference type="RefSeq" id="WP_009482000.1">
    <property type="nucleotide sequence ID" value="NZ_BAFE01000043.1"/>
</dbReference>
<dbReference type="STRING" id="1089455.MOPEL_060_00180"/>
<accession>H5UQU4</accession>